<proteinExistence type="predicted"/>
<feature type="chain" id="PRO_5020214356" evidence="1">
    <location>
        <begin position="28"/>
        <end position="74"/>
    </location>
</feature>
<name>A0A4R6UU99_9GAMM</name>
<organism evidence="2 3">
    <name type="scientific">Permianibacter aggregans</name>
    <dbReference type="NCBI Taxonomy" id="1510150"/>
    <lineage>
        <taxon>Bacteria</taxon>
        <taxon>Pseudomonadati</taxon>
        <taxon>Pseudomonadota</taxon>
        <taxon>Gammaproteobacteria</taxon>
        <taxon>Pseudomonadales</taxon>
        <taxon>Pseudomonadaceae</taxon>
        <taxon>Permianibacter</taxon>
    </lineage>
</organism>
<evidence type="ECO:0000313" key="3">
    <source>
        <dbReference type="Proteomes" id="UP000295375"/>
    </source>
</evidence>
<evidence type="ECO:0000256" key="1">
    <source>
        <dbReference type="SAM" id="SignalP"/>
    </source>
</evidence>
<comment type="caution">
    <text evidence="2">The sequence shown here is derived from an EMBL/GenBank/DDBJ whole genome shotgun (WGS) entry which is preliminary data.</text>
</comment>
<sequence>MKKLLAVAFVVGTLVLVGPAPIPPADAVTVAQTDCAVPPPECEQKENVGYGDWLFGRHKAPSLHFIDFLELFIR</sequence>
<gene>
    <name evidence="2" type="ORF">EV696_10447</name>
</gene>
<dbReference type="RefSeq" id="WP_133588851.1">
    <property type="nucleotide sequence ID" value="NZ_CP037953.1"/>
</dbReference>
<dbReference type="Proteomes" id="UP000295375">
    <property type="component" value="Unassembled WGS sequence"/>
</dbReference>
<dbReference type="AlphaFoldDB" id="A0A4R6UU99"/>
<protein>
    <submittedName>
        <fullName evidence="2">Uncharacterized protein</fullName>
    </submittedName>
</protein>
<keyword evidence="1" id="KW-0732">Signal</keyword>
<evidence type="ECO:0000313" key="2">
    <source>
        <dbReference type="EMBL" id="TDQ49343.1"/>
    </source>
</evidence>
<feature type="signal peptide" evidence="1">
    <location>
        <begin position="1"/>
        <end position="27"/>
    </location>
</feature>
<dbReference type="OrthoDB" id="6196271at2"/>
<reference evidence="2 3" key="1">
    <citation type="submission" date="2019-03" db="EMBL/GenBank/DDBJ databases">
        <title>Genomic Encyclopedia of Type Strains, Phase IV (KMG-IV): sequencing the most valuable type-strain genomes for metagenomic binning, comparative biology and taxonomic classification.</title>
        <authorList>
            <person name="Goeker M."/>
        </authorList>
    </citation>
    <scope>NUCLEOTIDE SEQUENCE [LARGE SCALE GENOMIC DNA]</scope>
    <source>
        <strain evidence="2 3">DSM 103792</strain>
    </source>
</reference>
<keyword evidence="3" id="KW-1185">Reference proteome</keyword>
<dbReference type="EMBL" id="SNYM01000004">
    <property type="protein sequence ID" value="TDQ49343.1"/>
    <property type="molecule type" value="Genomic_DNA"/>
</dbReference>
<accession>A0A4R6UU99</accession>